<reference evidence="1 2" key="1">
    <citation type="submission" date="2018-06" db="EMBL/GenBank/DDBJ databases">
        <authorList>
            <consortium name="Pathogen Informatics"/>
            <person name="Doyle S."/>
        </authorList>
    </citation>
    <scope>NUCLEOTIDE SEQUENCE [LARGE SCALE GENOMIC DNA]</scope>
    <source>
        <strain evidence="1 2">NCTC12420</strain>
    </source>
</reference>
<evidence type="ECO:0000313" key="2">
    <source>
        <dbReference type="Proteomes" id="UP000254220"/>
    </source>
</evidence>
<evidence type="ECO:0000313" key="1">
    <source>
        <dbReference type="EMBL" id="SUI01345.1"/>
    </source>
</evidence>
<dbReference type="EMBL" id="UGYB01000001">
    <property type="protein sequence ID" value="SUI01345.1"/>
    <property type="molecule type" value="Genomic_DNA"/>
</dbReference>
<dbReference type="AlphaFoldDB" id="A0A379XM71"/>
<gene>
    <name evidence="1" type="ORF">NCTC12420_01043</name>
</gene>
<dbReference type="AntiFam" id="ANF00057">
    <property type="entry name" value="Translation of E. coli type CRISPR repeat"/>
</dbReference>
<dbReference type="AntiFam" id="ANF00006">
    <property type="entry name" value="Translation of CRISPR region"/>
</dbReference>
<sequence>MFGLSPLARGTLAIEAAFIRWGGLSPLARGTQFLNFCQRCWRRFIPADAGNTILQKRATSCGSVYPRWRGEHPFYIPSPEISTGLSPLARGTLRLYACLRIYHRFIPAGAGNTSASYGMKVFPPVYPRWRGEHIDISHQLGRIDGLSPLARGTPRFEKSLCCLWRFIPAGAGNTLKLYICSKSPFLLPNKLPTVR</sequence>
<protein>
    <submittedName>
        <fullName evidence="1">Domain of uncharacterized function (DUF2825)</fullName>
    </submittedName>
</protein>
<dbReference type="Proteomes" id="UP000254220">
    <property type="component" value="Unassembled WGS sequence"/>
</dbReference>
<name>A0A379XM71_SALER</name>
<accession>A0A379XM71</accession>
<organism evidence="1 2">
    <name type="scientific">Salmonella enterica subsp. indica</name>
    <dbReference type="NCBI Taxonomy" id="59207"/>
    <lineage>
        <taxon>Bacteria</taxon>
        <taxon>Pseudomonadati</taxon>
        <taxon>Pseudomonadota</taxon>
        <taxon>Gammaproteobacteria</taxon>
        <taxon>Enterobacterales</taxon>
        <taxon>Enterobacteriaceae</taxon>
        <taxon>Salmonella</taxon>
    </lineage>
</organism>
<proteinExistence type="predicted"/>